<evidence type="ECO:0000259" key="2">
    <source>
        <dbReference type="Pfam" id="PF05699"/>
    </source>
</evidence>
<evidence type="ECO:0000256" key="1">
    <source>
        <dbReference type="SAM" id="MobiDB-lite"/>
    </source>
</evidence>
<dbReference type="AlphaFoldDB" id="A0AAV0WCZ0"/>
<evidence type="ECO:0008006" key="6">
    <source>
        <dbReference type="Google" id="ProtNLM"/>
    </source>
</evidence>
<dbReference type="GO" id="GO:0046983">
    <property type="term" value="F:protein dimerization activity"/>
    <property type="evidence" value="ECO:0007669"/>
    <property type="project" value="InterPro"/>
</dbReference>
<protein>
    <recommendedName>
        <fullName evidence="6">Repressor of the inhibitor of the protein kinase</fullName>
    </recommendedName>
</protein>
<sequence length="821" mass="94107">MAQKKQTSISYFMKISNFRSQPDSKQDISSCITSELEDTSRSLSSPSKKRAHSSMISSIKNTDDSTPISDLVSKSIVADSTNFMNVYDIGFYINRTLSQNEISDIINNLWVPDINYKFPIKMYMKKNKQINLKFQYSWLLKYPWLCYSEKECGAFCKFCVAFVKSGVGYNSKKPNSFVVTKFDNWRKALEGFQNHSETNYHKTCLSDSEHFLKVQKNINEDISVKLDSSRKNQIMKNRELLTPIIEAIILCGRQNIAIRGHRDSGKLMIDQTDDEYENNEGNFREILRYRARGDEQLKLFLESNGHLKYTSATIQNEIIESCNQILLKRIVSRVNSAQCFSILADETADIANIEQVALCARYLDKKNMILKEEFIQFIPTFDTTGKGLASLILESLHNFGIETKYMRGQGYDGAAAMSGEFNGVQAIIRKTHPLALYVHCSAHVLNLAVSNSCKVQEIRNCLGTISKARDFFNFPKRKDVLKTQIENSDEKISKKSLKRLCATRWIERYHAVNDFEELFEQVIKSLNFISEWKDVETSSHASNLCSAILEGGFIISMLIVAKCFSVGLPLSKHLQRVNIDLGEAIQLAEDTIKELEDFRKNADSIFQDIFENAVSLGNKFGITISIPRTTKRQANRVNVETDSIEVYYRIAIFIPYIETFIEQLKVRFTSHKAILVNFNSLISLNTDENNFLSLTETYMEDLSSSSKTVLLSEYNLWQRRLRNLETSNYRNAMEALSVCNPEIYPNIFKLLTIFATLPVSTAQNERSFSSLKKIKTYLRNTMGQKRLNGLAMLSINRKDRIESKQVLDELAVKKRRLPLIL</sequence>
<dbReference type="Proteomes" id="UP001160148">
    <property type="component" value="Unassembled WGS sequence"/>
</dbReference>
<dbReference type="InterPro" id="IPR052958">
    <property type="entry name" value="IFN-induced_PKR_regulator"/>
</dbReference>
<dbReference type="SUPFAM" id="SSF53098">
    <property type="entry name" value="Ribonuclease H-like"/>
    <property type="match status" value="1"/>
</dbReference>
<dbReference type="InterPro" id="IPR025398">
    <property type="entry name" value="DUF4371"/>
</dbReference>
<evidence type="ECO:0000259" key="3">
    <source>
        <dbReference type="Pfam" id="PF14291"/>
    </source>
</evidence>
<comment type="caution">
    <text evidence="4">The sequence shown here is derived from an EMBL/GenBank/DDBJ whole genome shotgun (WGS) entry which is preliminary data.</text>
</comment>
<name>A0AAV0WCZ0_9HEMI</name>
<dbReference type="PANTHER" id="PTHR46289:SF14">
    <property type="entry name" value="DUF4371 DOMAIN-CONTAINING PROTEIN"/>
    <property type="match status" value="1"/>
</dbReference>
<gene>
    <name evidence="4" type="ORF">MEUPH1_LOCUS9606</name>
</gene>
<feature type="compositionally biased region" description="Polar residues" evidence="1">
    <location>
        <begin position="54"/>
        <end position="63"/>
    </location>
</feature>
<accession>A0AAV0WCZ0</accession>
<proteinExistence type="predicted"/>
<dbReference type="PANTHER" id="PTHR46289">
    <property type="entry name" value="52 KDA REPRESSOR OF THE INHIBITOR OF THE PROTEIN KINASE-LIKE PROTEIN-RELATED"/>
    <property type="match status" value="1"/>
</dbReference>
<keyword evidence="5" id="KW-1185">Reference proteome</keyword>
<dbReference type="InterPro" id="IPR008906">
    <property type="entry name" value="HATC_C_dom"/>
</dbReference>
<dbReference type="Pfam" id="PF05699">
    <property type="entry name" value="Dimer_Tnp_hAT"/>
    <property type="match status" value="1"/>
</dbReference>
<evidence type="ECO:0000313" key="4">
    <source>
        <dbReference type="EMBL" id="CAI6353488.1"/>
    </source>
</evidence>
<feature type="domain" description="DUF4371" evidence="3">
    <location>
        <begin position="176"/>
        <end position="423"/>
    </location>
</feature>
<feature type="compositionally biased region" description="Polar residues" evidence="1">
    <location>
        <begin position="20"/>
        <end position="33"/>
    </location>
</feature>
<feature type="domain" description="HAT C-terminal dimerisation" evidence="2">
    <location>
        <begin position="731"/>
        <end position="797"/>
    </location>
</feature>
<dbReference type="InterPro" id="IPR012337">
    <property type="entry name" value="RNaseH-like_sf"/>
</dbReference>
<organism evidence="4 5">
    <name type="scientific">Macrosiphum euphorbiae</name>
    <name type="common">potato aphid</name>
    <dbReference type="NCBI Taxonomy" id="13131"/>
    <lineage>
        <taxon>Eukaryota</taxon>
        <taxon>Metazoa</taxon>
        <taxon>Ecdysozoa</taxon>
        <taxon>Arthropoda</taxon>
        <taxon>Hexapoda</taxon>
        <taxon>Insecta</taxon>
        <taxon>Pterygota</taxon>
        <taxon>Neoptera</taxon>
        <taxon>Paraneoptera</taxon>
        <taxon>Hemiptera</taxon>
        <taxon>Sternorrhyncha</taxon>
        <taxon>Aphidomorpha</taxon>
        <taxon>Aphidoidea</taxon>
        <taxon>Aphididae</taxon>
        <taxon>Macrosiphini</taxon>
        <taxon>Macrosiphum</taxon>
    </lineage>
</organism>
<feature type="region of interest" description="Disordered" evidence="1">
    <location>
        <begin position="20"/>
        <end position="63"/>
    </location>
</feature>
<reference evidence="4 5" key="1">
    <citation type="submission" date="2023-01" db="EMBL/GenBank/DDBJ databases">
        <authorList>
            <person name="Whitehead M."/>
        </authorList>
    </citation>
    <scope>NUCLEOTIDE SEQUENCE [LARGE SCALE GENOMIC DNA]</scope>
</reference>
<evidence type="ECO:0000313" key="5">
    <source>
        <dbReference type="Proteomes" id="UP001160148"/>
    </source>
</evidence>
<dbReference type="EMBL" id="CARXXK010000002">
    <property type="protein sequence ID" value="CAI6353488.1"/>
    <property type="molecule type" value="Genomic_DNA"/>
</dbReference>
<dbReference type="Pfam" id="PF14291">
    <property type="entry name" value="DUF4371"/>
    <property type="match status" value="1"/>
</dbReference>